<dbReference type="Gene3D" id="3.30.2400.10">
    <property type="entry name" value="Major capsid protein gp5"/>
    <property type="match status" value="1"/>
</dbReference>
<evidence type="ECO:0000313" key="4">
    <source>
        <dbReference type="EMBL" id="GAJ13476.1"/>
    </source>
</evidence>
<sequence>MSISIDRLKEIIGETVEGKIEKKIYTEMKPYTDEFFERLNKPKKNKMFGTPDEQDKAVFGYNRKAKDMFGEGVDNGFSSLGEVLLAIKNNDGNKLQRLEKDMIEGTGELGGFLLPSEFSNQIIDMMIEEEICRKRCLVYSIAKNRGNTLTIPALSDYDHSSNIAGINTYWVGEGSDYTESTNVKIRQLQLKLNKLTCLVDMSEELVEDSAVKTETLLSGIFAKALAFEIDNVILTDAGTGA</sequence>
<dbReference type="SUPFAM" id="SSF56563">
    <property type="entry name" value="Major capsid protein gp5"/>
    <property type="match status" value="1"/>
</dbReference>
<keyword evidence="2" id="KW-0946">Virion</keyword>
<protein>
    <recommendedName>
        <fullName evidence="3">Phage capsid-like C-terminal domain-containing protein</fullName>
    </recommendedName>
</protein>
<evidence type="ECO:0000256" key="2">
    <source>
        <dbReference type="ARBA" id="ARBA00022844"/>
    </source>
</evidence>
<reference evidence="4" key="1">
    <citation type="journal article" date="2014" name="Front. Microbiol.">
        <title>High frequency of phylogenetically diverse reductive dehalogenase-homologous genes in deep subseafloor sedimentary metagenomes.</title>
        <authorList>
            <person name="Kawai M."/>
            <person name="Futagami T."/>
            <person name="Toyoda A."/>
            <person name="Takaki Y."/>
            <person name="Nishi S."/>
            <person name="Hori S."/>
            <person name="Arai W."/>
            <person name="Tsubouchi T."/>
            <person name="Morono Y."/>
            <person name="Uchiyama I."/>
            <person name="Ito T."/>
            <person name="Fujiyama A."/>
            <person name="Inagaki F."/>
            <person name="Takami H."/>
        </authorList>
    </citation>
    <scope>NUCLEOTIDE SEQUENCE</scope>
    <source>
        <strain evidence="4">Expedition CK06-06</strain>
    </source>
</reference>
<proteinExistence type="predicted"/>
<dbReference type="NCBIfam" id="TIGR01554">
    <property type="entry name" value="major_cap_HK97"/>
    <property type="match status" value="1"/>
</dbReference>
<gene>
    <name evidence="4" type="ORF">S12H4_42321</name>
</gene>
<evidence type="ECO:0000256" key="1">
    <source>
        <dbReference type="ARBA" id="ARBA00004328"/>
    </source>
</evidence>
<name>X1VG24_9ZZZZ</name>
<dbReference type="AlphaFoldDB" id="X1VG24"/>
<comment type="subcellular location">
    <subcellularLocation>
        <location evidence="1">Virion</location>
    </subcellularLocation>
</comment>
<organism evidence="4">
    <name type="scientific">marine sediment metagenome</name>
    <dbReference type="NCBI Taxonomy" id="412755"/>
    <lineage>
        <taxon>unclassified sequences</taxon>
        <taxon>metagenomes</taxon>
        <taxon>ecological metagenomes</taxon>
    </lineage>
</organism>
<dbReference type="GO" id="GO:0044423">
    <property type="term" value="C:virion component"/>
    <property type="evidence" value="ECO:0007669"/>
    <property type="project" value="UniProtKB-KW"/>
</dbReference>
<feature type="non-terminal residue" evidence="4">
    <location>
        <position position="241"/>
    </location>
</feature>
<dbReference type="Pfam" id="PF05065">
    <property type="entry name" value="Phage_capsid"/>
    <property type="match status" value="1"/>
</dbReference>
<dbReference type="EMBL" id="BARW01025880">
    <property type="protein sequence ID" value="GAJ13476.1"/>
    <property type="molecule type" value="Genomic_DNA"/>
</dbReference>
<feature type="domain" description="Phage capsid-like C-terminal" evidence="3">
    <location>
        <begin position="110"/>
        <end position="240"/>
    </location>
</feature>
<dbReference type="InterPro" id="IPR024455">
    <property type="entry name" value="Phage_capsid"/>
</dbReference>
<accession>X1VG24</accession>
<comment type="caution">
    <text evidence="4">The sequence shown here is derived from an EMBL/GenBank/DDBJ whole genome shotgun (WGS) entry which is preliminary data.</text>
</comment>
<evidence type="ECO:0000259" key="3">
    <source>
        <dbReference type="Pfam" id="PF05065"/>
    </source>
</evidence>
<dbReference type="InterPro" id="IPR054612">
    <property type="entry name" value="Phage_capsid-like_C"/>
</dbReference>